<dbReference type="Proteomes" id="UP001596222">
    <property type="component" value="Unassembled WGS sequence"/>
</dbReference>
<gene>
    <name evidence="1" type="ORF">ACFPP6_11340</name>
</gene>
<dbReference type="RefSeq" id="WP_382039812.1">
    <property type="nucleotide sequence ID" value="NZ_JBHSKJ010000005.1"/>
</dbReference>
<reference evidence="2" key="1">
    <citation type="journal article" date="2019" name="Int. J. Syst. Evol. Microbiol.">
        <title>The Global Catalogue of Microorganisms (GCM) 10K type strain sequencing project: providing services to taxonomists for standard genome sequencing and annotation.</title>
        <authorList>
            <consortium name="The Broad Institute Genomics Platform"/>
            <consortium name="The Broad Institute Genome Sequencing Center for Infectious Disease"/>
            <person name="Wu L."/>
            <person name="Ma J."/>
        </authorList>
    </citation>
    <scope>NUCLEOTIDE SEQUENCE [LARGE SCALE GENOMIC DNA]</scope>
    <source>
        <strain evidence="2">CGMCC 4.1641</strain>
    </source>
</reference>
<comment type="caution">
    <text evidence="1">The sequence shown here is derived from an EMBL/GenBank/DDBJ whole genome shotgun (WGS) entry which is preliminary data.</text>
</comment>
<protein>
    <submittedName>
        <fullName evidence="1">Uncharacterized protein</fullName>
    </submittedName>
</protein>
<keyword evidence="2" id="KW-1185">Reference proteome</keyword>
<evidence type="ECO:0000313" key="2">
    <source>
        <dbReference type="Proteomes" id="UP001596222"/>
    </source>
</evidence>
<dbReference type="EMBL" id="JBHSKJ010000005">
    <property type="protein sequence ID" value="MFC5145255.1"/>
    <property type="molecule type" value="Genomic_DNA"/>
</dbReference>
<evidence type="ECO:0000313" key="1">
    <source>
        <dbReference type="EMBL" id="MFC5145255.1"/>
    </source>
</evidence>
<name>A0ABV9ZV04_9ACTN</name>
<proteinExistence type="predicted"/>
<organism evidence="1 2">
    <name type="scientific">Streptomyces aureoversilis</name>
    <dbReference type="NCBI Taxonomy" id="67277"/>
    <lineage>
        <taxon>Bacteria</taxon>
        <taxon>Bacillati</taxon>
        <taxon>Actinomycetota</taxon>
        <taxon>Actinomycetes</taxon>
        <taxon>Kitasatosporales</taxon>
        <taxon>Streptomycetaceae</taxon>
        <taxon>Streptomyces</taxon>
    </lineage>
</organism>
<sequence>MPMPCCPTCRVPGHVNRVTRTLHPHTRYYDGAWGDCPGSGEPYVVTEPAGSGPAPFEEEWETRGPLLAGIRRDMPFQLAKAQLARNRERVYLEEQQRQRRAG</sequence>
<accession>A0ABV9ZV04</accession>